<reference evidence="5 6" key="1">
    <citation type="submission" date="2019-10" db="EMBL/GenBank/DDBJ databases">
        <authorList>
            <person name="Dong K."/>
        </authorList>
    </citation>
    <scope>NUCLEOTIDE SEQUENCE [LARGE SCALE GENOMIC DNA]</scope>
    <source>
        <strain evidence="5 6">DSM 28960</strain>
    </source>
</reference>
<dbReference type="OrthoDB" id="9784774at2"/>
<evidence type="ECO:0000313" key="5">
    <source>
        <dbReference type="EMBL" id="MQW38635.1"/>
    </source>
</evidence>
<dbReference type="AlphaFoldDB" id="A0A7X2D119"/>
<name>A0A7X2D119_9LACT</name>
<proteinExistence type="predicted"/>
<sequence>MEDCIFCKIIAGEIPSTKVYEDEDVVAFLDITQTTKGHTLLVPKKHVRNLLASSPEEAALLFSKVPALANIIVEKMHAKGMNILQNNESIAGQTVFHTHIHLIPRYGEADGFVGEFTAHDYDLAEIAKQITESN</sequence>
<evidence type="ECO:0000256" key="1">
    <source>
        <dbReference type="PIRSR" id="PIRSR601310-1"/>
    </source>
</evidence>
<dbReference type="PANTHER" id="PTHR46648">
    <property type="entry name" value="HIT FAMILY PROTEIN 1"/>
    <property type="match status" value="1"/>
</dbReference>
<dbReference type="GO" id="GO:0003824">
    <property type="term" value="F:catalytic activity"/>
    <property type="evidence" value="ECO:0007669"/>
    <property type="project" value="InterPro"/>
</dbReference>
<gene>
    <name evidence="5" type="ORF">GHI93_01555</name>
</gene>
<protein>
    <submittedName>
        <fullName evidence="5">HIT domain-containing protein</fullName>
    </submittedName>
</protein>
<feature type="domain" description="HIT" evidence="4">
    <location>
        <begin position="5"/>
        <end position="113"/>
    </location>
</feature>
<dbReference type="GO" id="GO:0009117">
    <property type="term" value="P:nucleotide metabolic process"/>
    <property type="evidence" value="ECO:0007669"/>
    <property type="project" value="TreeGrafter"/>
</dbReference>
<dbReference type="EMBL" id="WITJ01000002">
    <property type="protein sequence ID" value="MQW38635.1"/>
    <property type="molecule type" value="Genomic_DNA"/>
</dbReference>
<dbReference type="PROSITE" id="PS51084">
    <property type="entry name" value="HIT_2"/>
    <property type="match status" value="1"/>
</dbReference>
<dbReference type="Pfam" id="PF01230">
    <property type="entry name" value="HIT"/>
    <property type="match status" value="1"/>
</dbReference>
<dbReference type="Gene3D" id="3.30.428.10">
    <property type="entry name" value="HIT-like"/>
    <property type="match status" value="1"/>
</dbReference>
<dbReference type="InterPro" id="IPR011146">
    <property type="entry name" value="HIT-like"/>
</dbReference>
<evidence type="ECO:0000256" key="2">
    <source>
        <dbReference type="PIRSR" id="PIRSR601310-3"/>
    </source>
</evidence>
<dbReference type="Proteomes" id="UP000439550">
    <property type="component" value="Unassembled WGS sequence"/>
</dbReference>
<feature type="active site" description="Tele-AMP-histidine intermediate" evidence="1">
    <location>
        <position position="99"/>
    </location>
</feature>
<evidence type="ECO:0000256" key="3">
    <source>
        <dbReference type="PROSITE-ProRule" id="PRU00464"/>
    </source>
</evidence>
<evidence type="ECO:0000259" key="4">
    <source>
        <dbReference type="PROSITE" id="PS51084"/>
    </source>
</evidence>
<dbReference type="InterPro" id="IPR039384">
    <property type="entry name" value="HINT"/>
</dbReference>
<comment type="caution">
    <text evidence="5">The sequence shown here is derived from an EMBL/GenBank/DDBJ whole genome shotgun (WGS) entry which is preliminary data.</text>
</comment>
<dbReference type="InterPro" id="IPR001310">
    <property type="entry name" value="Histidine_triad_HIT"/>
</dbReference>
<organism evidence="5 6">
    <name type="scientific">Lactococcus hircilactis</name>
    <dbReference type="NCBI Taxonomy" id="1494462"/>
    <lineage>
        <taxon>Bacteria</taxon>
        <taxon>Bacillati</taxon>
        <taxon>Bacillota</taxon>
        <taxon>Bacilli</taxon>
        <taxon>Lactobacillales</taxon>
        <taxon>Streptococcaceae</taxon>
        <taxon>Lactococcus</taxon>
    </lineage>
</organism>
<dbReference type="PANTHER" id="PTHR46648:SF1">
    <property type="entry name" value="ADENOSINE 5'-MONOPHOSPHORAMIDASE HNT1"/>
    <property type="match status" value="1"/>
</dbReference>
<dbReference type="InterPro" id="IPR019808">
    <property type="entry name" value="Histidine_triad_CS"/>
</dbReference>
<accession>A0A7X2D119</accession>
<dbReference type="PROSITE" id="PS00892">
    <property type="entry name" value="HIT_1"/>
    <property type="match status" value="1"/>
</dbReference>
<feature type="short sequence motif" description="Histidine triad motif" evidence="2 3">
    <location>
        <begin position="97"/>
        <end position="101"/>
    </location>
</feature>
<dbReference type="InterPro" id="IPR036265">
    <property type="entry name" value="HIT-like_sf"/>
</dbReference>
<dbReference type="SUPFAM" id="SSF54197">
    <property type="entry name" value="HIT-like"/>
    <property type="match status" value="1"/>
</dbReference>
<dbReference type="PRINTS" id="PR00332">
    <property type="entry name" value="HISTRIAD"/>
</dbReference>
<evidence type="ECO:0000313" key="6">
    <source>
        <dbReference type="Proteomes" id="UP000439550"/>
    </source>
</evidence>
<dbReference type="FunFam" id="3.30.428.10:FF:000014">
    <property type="entry name" value="Putative histidine triad (HIT) protein"/>
    <property type="match status" value="1"/>
</dbReference>
<dbReference type="CDD" id="cd01277">
    <property type="entry name" value="HINT_subgroup"/>
    <property type="match status" value="1"/>
</dbReference>
<dbReference type="RefSeq" id="WP_153494962.1">
    <property type="nucleotide sequence ID" value="NZ_CAXYUY010000030.1"/>
</dbReference>
<keyword evidence="6" id="KW-1185">Reference proteome</keyword>